<sequence>MKRIIAIHQQKGCYIYEECKKSHDFICNILHTFIIVGPMAIWVVHQKAAFPGELAKSEIEANATFSPTHHRSKTAEI</sequence>
<name>A0ABY5K3V3_9BACI</name>
<protein>
    <submittedName>
        <fullName evidence="2">Uncharacterized protein</fullName>
    </submittedName>
</protein>
<dbReference type="RefSeq" id="WP_256710253.1">
    <property type="nucleotide sequence ID" value="NZ_CP101914.1"/>
</dbReference>
<evidence type="ECO:0000256" key="1">
    <source>
        <dbReference type="SAM" id="Phobius"/>
    </source>
</evidence>
<evidence type="ECO:0000313" key="3">
    <source>
        <dbReference type="Proteomes" id="UP001059773"/>
    </source>
</evidence>
<keyword evidence="1" id="KW-0812">Transmembrane</keyword>
<feature type="transmembrane region" description="Helical" evidence="1">
    <location>
        <begin position="25"/>
        <end position="44"/>
    </location>
</feature>
<organism evidence="2 3">
    <name type="scientific">Oceanobacillus jeddahense</name>
    <dbReference type="NCBI Taxonomy" id="1462527"/>
    <lineage>
        <taxon>Bacteria</taxon>
        <taxon>Bacillati</taxon>
        <taxon>Bacillota</taxon>
        <taxon>Bacilli</taxon>
        <taxon>Bacillales</taxon>
        <taxon>Bacillaceae</taxon>
        <taxon>Oceanobacillus</taxon>
    </lineage>
</organism>
<proteinExistence type="predicted"/>
<evidence type="ECO:0000313" key="2">
    <source>
        <dbReference type="EMBL" id="UUI05394.1"/>
    </source>
</evidence>
<gene>
    <name evidence="2" type="ORF">NP439_12430</name>
</gene>
<dbReference type="Proteomes" id="UP001059773">
    <property type="component" value="Chromosome"/>
</dbReference>
<keyword evidence="1" id="KW-1133">Transmembrane helix</keyword>
<reference evidence="2" key="1">
    <citation type="submission" date="2022-07" db="EMBL/GenBank/DDBJ databases">
        <title>FELIX.</title>
        <authorList>
            <person name="Wan K.H."/>
            <person name="Park S."/>
            <person name="Lawrence Q."/>
            <person name="Eichenberger J.P."/>
            <person name="Booth B.W."/>
            <person name="Piaggio A.J."/>
            <person name="Chandler J.C."/>
            <person name="Franklin A.B."/>
            <person name="Celniker S.E."/>
        </authorList>
    </citation>
    <scope>NUCLEOTIDE SEQUENCE</scope>
    <source>
        <strain evidence="2">QA-1986 374</strain>
    </source>
</reference>
<dbReference type="EMBL" id="CP101914">
    <property type="protein sequence ID" value="UUI05394.1"/>
    <property type="molecule type" value="Genomic_DNA"/>
</dbReference>
<keyword evidence="1" id="KW-0472">Membrane</keyword>
<accession>A0ABY5K3V3</accession>
<keyword evidence="3" id="KW-1185">Reference proteome</keyword>